<name>A0A6V8HK45_TALPI</name>
<feature type="compositionally biased region" description="Basic and acidic residues" evidence="1">
    <location>
        <begin position="109"/>
        <end position="119"/>
    </location>
</feature>
<feature type="region of interest" description="Disordered" evidence="1">
    <location>
        <begin position="101"/>
        <end position="139"/>
    </location>
</feature>
<evidence type="ECO:0000256" key="1">
    <source>
        <dbReference type="SAM" id="MobiDB-lite"/>
    </source>
</evidence>
<evidence type="ECO:0000313" key="3">
    <source>
        <dbReference type="Proteomes" id="UP000053095"/>
    </source>
</evidence>
<dbReference type="EMBL" id="DF933838">
    <property type="protein sequence ID" value="GAM41728.1"/>
    <property type="molecule type" value="Genomic_DNA"/>
</dbReference>
<comment type="caution">
    <text evidence="2">The sequence shown here is derived from an EMBL/GenBank/DDBJ whole genome shotgun (WGS) entry which is preliminary data.</text>
</comment>
<organism evidence="2 3">
    <name type="scientific">Talaromyces pinophilus</name>
    <name type="common">Penicillium pinophilum</name>
    <dbReference type="NCBI Taxonomy" id="128442"/>
    <lineage>
        <taxon>Eukaryota</taxon>
        <taxon>Fungi</taxon>
        <taxon>Dikarya</taxon>
        <taxon>Ascomycota</taxon>
        <taxon>Pezizomycotina</taxon>
        <taxon>Eurotiomycetes</taxon>
        <taxon>Eurotiomycetidae</taxon>
        <taxon>Eurotiales</taxon>
        <taxon>Trichocomaceae</taxon>
        <taxon>Talaromyces</taxon>
        <taxon>Talaromyces sect. Talaromyces</taxon>
    </lineage>
</organism>
<protein>
    <submittedName>
        <fullName evidence="2">Uncharacterized protein</fullName>
    </submittedName>
</protein>
<proteinExistence type="predicted"/>
<keyword evidence="3" id="KW-1185">Reference proteome</keyword>
<evidence type="ECO:0000313" key="2">
    <source>
        <dbReference type="EMBL" id="GAM41728.1"/>
    </source>
</evidence>
<feature type="compositionally biased region" description="Polar residues" evidence="1">
    <location>
        <begin position="124"/>
        <end position="139"/>
    </location>
</feature>
<reference evidence="3" key="1">
    <citation type="journal article" date="2015" name="Genome Announc.">
        <title>Draft genome sequence of Talaromyces cellulolyticus strain Y-94, a source of lignocellulosic biomass-degrading enzymes.</title>
        <authorList>
            <person name="Fujii T."/>
            <person name="Koike H."/>
            <person name="Sawayama S."/>
            <person name="Yano S."/>
            <person name="Inoue H."/>
        </authorList>
    </citation>
    <scope>NUCLEOTIDE SEQUENCE [LARGE SCALE GENOMIC DNA]</scope>
    <source>
        <strain evidence="3">Y-94</strain>
    </source>
</reference>
<sequence length="1377" mass="156772">MAAEPLLVPVQLHAFALNPAVCGEADDDCARITPITQPNYTFLRLDNFLIQYDVQNHVDFHNTAPAKRNSRMYDLGPQEPVPRRNRHGVYVHWMVPRAYRDGTTASDSGPERRYQERTRRGLATANSDGQTKASSNTPEYIQPPTRWIVIRKIEKNTIEPSAAKDEFKEYKAWVIESDYRWELDDIPEDFDLQVDVSPFVVGQAGEDVKIMQQAEVFIGRKTPLEDWIKAPKSKLDPLNISLLRSSNQLFADFQLHNANVFSMLDNFQYGESSPPKYLQKATCSYYLLGWHWTDELDPLSRPYGDYTHKDRMETLFMDLKDSGVPEVQEWLKSQESVRLACHGAMYDVKWNHEKKPADVPADAFSRRLQNKELSCISVGTTPMDALITYCQARKDKSGDPQKIEKLQESILCIESLLYARDDGVEEQRQAKDTINQWNFSRASGGTHYFIGGESVEGKPTEPNPDAIKALQELNEYQALLDSCTRTCQQYRWDMFSTWWKYVSDVSNKDREKMDPIFEKQATAISNHIIAMEKRIADLQNHITELLPDSETRREKPLKNAKAGTQPFFYRGRDPTVLVGGIDAGWPSDYLDTTAVRLRSQVIQPKSTLPKDLSSIIDYMKDVLPAALTPAGAALVSEFYALDPMNGNLDDPPSAKRYPQFHDTVDGRWRDQWGDWQPWFPLYAEWEVEYTHVPFHYWDIDEHTARLSEGRLNRYGIKVPSGKPLYEELGDPKTHDVRMLSGRALILPQPSFSLAAKVQQLFEDTPPKILDKYLNESRRKELIGNIKTLSYLSFPLSGLIDGLATQARGSHIKPENKEFDEYGKETSIPINAAVNEKAGFTKETIGHIANNSDLTPFASLARFTDSKYCPFKPVTHGQFRFRKLNIVDRFGQALVAIDPRPRIEGPPPLYPAISHFYEPQLTKDKEANTVLKNPCCHCDFIQLPPQINQEARLNAAFVSRTADGPNPPTIPDPAYWRPSTEWENPVWGWIVANYADYGIQLFLKDGTFYREVRIGGPNGTLKGPKWVPFAPDAQTQDSPQLDALVDKLANPEYLDGFWKMITVALDSLPPAPESYAQYLNSIVGKPLALVNMGWSLEIAGPPLRNQSTKSTVEDPNLWLLPDPEDPRKESYSFQVKLGDKEREYDGLVGYFDVKKGPLTKGIELDLERIHTYFAPNKPETPRDPRQLLSTDSYPSFQPFWEPPFPTKPPFDKPDSPESYNARRDKQLHVYGAIVDPFTAVHGYTSFLPTHELKLPTWTWQDAMNTMTAFLHSGPLNITEDVRMYDPNQPLTTVTMKNRPPNNVSIPSLGAGEWNWLQPYVDQGEEEEEEEVPVFNAYGVEKKGNILEPAFQKGPYTAIEGFLQLRQPIMVEKPPNSQA</sequence>
<gene>
    <name evidence="2" type="ORF">TCE0_042r15067</name>
</gene>
<accession>A0A6V8HK45</accession>
<dbReference type="Proteomes" id="UP000053095">
    <property type="component" value="Unassembled WGS sequence"/>
</dbReference>